<dbReference type="InterPro" id="IPR038765">
    <property type="entry name" value="Papain-like_cys_pep_sf"/>
</dbReference>
<dbReference type="PANTHER" id="PTHR47359">
    <property type="entry name" value="PEPTIDOGLYCAN DL-ENDOPEPTIDASE CWLO"/>
    <property type="match status" value="1"/>
</dbReference>
<dbReference type="Pfam" id="PF00877">
    <property type="entry name" value="NLPC_P60"/>
    <property type="match status" value="1"/>
</dbReference>
<reference evidence="7" key="1">
    <citation type="journal article" date="2020" name="Fungal Divers.">
        <title>Resolving the Mortierellaceae phylogeny through synthesis of multi-gene phylogenetics and phylogenomics.</title>
        <authorList>
            <person name="Vandepol N."/>
            <person name="Liber J."/>
            <person name="Desiro A."/>
            <person name="Na H."/>
            <person name="Kennedy M."/>
            <person name="Barry K."/>
            <person name="Grigoriev I.V."/>
            <person name="Miller A.N."/>
            <person name="O'Donnell K."/>
            <person name="Stajich J.E."/>
            <person name="Bonito G."/>
        </authorList>
    </citation>
    <scope>NUCLEOTIDE SEQUENCE</scope>
    <source>
        <strain evidence="7">NRRL 2769</strain>
    </source>
</reference>
<evidence type="ECO:0000256" key="3">
    <source>
        <dbReference type="ARBA" id="ARBA00022801"/>
    </source>
</evidence>
<keyword evidence="2" id="KW-0645">Protease</keyword>
<accession>A0A9P6T0W3</accession>
<keyword evidence="3" id="KW-0378">Hydrolase</keyword>
<dbReference type="GO" id="GO:0008234">
    <property type="term" value="F:cysteine-type peptidase activity"/>
    <property type="evidence" value="ECO:0007669"/>
    <property type="project" value="UniProtKB-KW"/>
</dbReference>
<dbReference type="PANTHER" id="PTHR47359:SF3">
    <property type="entry name" value="NLP_P60 DOMAIN-CONTAINING PROTEIN-RELATED"/>
    <property type="match status" value="1"/>
</dbReference>
<name>A0A9P6T0W3_9FUNG</name>
<organism evidence="7 8">
    <name type="scientific">Entomortierella chlamydospora</name>
    <dbReference type="NCBI Taxonomy" id="101097"/>
    <lineage>
        <taxon>Eukaryota</taxon>
        <taxon>Fungi</taxon>
        <taxon>Fungi incertae sedis</taxon>
        <taxon>Mucoromycota</taxon>
        <taxon>Mortierellomycotina</taxon>
        <taxon>Mortierellomycetes</taxon>
        <taxon>Mortierellales</taxon>
        <taxon>Mortierellaceae</taxon>
        <taxon>Entomortierella</taxon>
    </lineage>
</organism>
<dbReference type="SUPFAM" id="SSF54001">
    <property type="entry name" value="Cysteine proteinases"/>
    <property type="match status" value="1"/>
</dbReference>
<dbReference type="PROSITE" id="PS51257">
    <property type="entry name" value="PROKAR_LIPOPROTEIN"/>
    <property type="match status" value="1"/>
</dbReference>
<dbReference type="OrthoDB" id="2251794at2759"/>
<keyword evidence="4" id="KW-0788">Thiol protease</keyword>
<dbReference type="EMBL" id="JAAAID010000497">
    <property type="protein sequence ID" value="KAG0016849.1"/>
    <property type="molecule type" value="Genomic_DNA"/>
</dbReference>
<evidence type="ECO:0000256" key="1">
    <source>
        <dbReference type="ARBA" id="ARBA00007074"/>
    </source>
</evidence>
<comment type="similarity">
    <text evidence="1">Belongs to the peptidase C40 family.</text>
</comment>
<keyword evidence="8" id="KW-1185">Reference proteome</keyword>
<gene>
    <name evidence="7" type="ORF">BGZ80_008866</name>
</gene>
<evidence type="ECO:0000256" key="5">
    <source>
        <dbReference type="SAM" id="SignalP"/>
    </source>
</evidence>
<dbReference type="InterPro" id="IPR051794">
    <property type="entry name" value="PG_Endopeptidase_C40"/>
</dbReference>
<protein>
    <recommendedName>
        <fullName evidence="6">NlpC/P60 domain-containing protein</fullName>
    </recommendedName>
</protein>
<comment type="caution">
    <text evidence="7">The sequence shown here is derived from an EMBL/GenBank/DDBJ whole genome shotgun (WGS) entry which is preliminary data.</text>
</comment>
<evidence type="ECO:0000259" key="6">
    <source>
        <dbReference type="PROSITE" id="PS51935"/>
    </source>
</evidence>
<dbReference type="AlphaFoldDB" id="A0A9P6T0W3"/>
<dbReference type="InterPro" id="IPR000064">
    <property type="entry name" value="NLP_P60_dom"/>
</dbReference>
<evidence type="ECO:0000313" key="7">
    <source>
        <dbReference type="EMBL" id="KAG0016849.1"/>
    </source>
</evidence>
<keyword evidence="5" id="KW-0732">Signal</keyword>
<feature type="chain" id="PRO_5040194492" description="NlpC/P60 domain-containing protein" evidence="5">
    <location>
        <begin position="20"/>
        <end position="254"/>
    </location>
</feature>
<proteinExistence type="inferred from homology"/>
<dbReference type="PROSITE" id="PS51935">
    <property type="entry name" value="NLPC_P60"/>
    <property type="match status" value="1"/>
</dbReference>
<evidence type="ECO:0000313" key="8">
    <source>
        <dbReference type="Proteomes" id="UP000703661"/>
    </source>
</evidence>
<evidence type="ECO:0000256" key="2">
    <source>
        <dbReference type="ARBA" id="ARBA00022670"/>
    </source>
</evidence>
<feature type="signal peptide" evidence="5">
    <location>
        <begin position="1"/>
        <end position="19"/>
    </location>
</feature>
<feature type="domain" description="NlpC/P60" evidence="6">
    <location>
        <begin position="104"/>
        <end position="254"/>
    </location>
</feature>
<dbReference type="Proteomes" id="UP000703661">
    <property type="component" value="Unassembled WGS sequence"/>
</dbReference>
<dbReference type="Gene3D" id="3.90.1720.10">
    <property type="entry name" value="endopeptidase domain like (from Nostoc punctiforme)"/>
    <property type="match status" value="1"/>
</dbReference>
<sequence length="254" mass="25919">MRFFFGIVAIVLSAASVMAANSCSVGGIAGSCVSTTSCASSGGTSTKGYCPNDPNDVRCCTYGTCKSNGVPGKCVSTSSCSGKSIAGLCPGPTNIQCCIPTSTSFEASAVIAAARKRLGTPYVWGGGHAGTPGPSIGTCVGYTGSIKPCPADHTVGFDCSGLVRDALYYGAGIDLGHGGNTKSQLTDSRSKIISYADRKAGDIEFFGPTSAPYHVILYIGKNSAGKDMMIEAQKTGTNVHEVALRTGGTWVRVH</sequence>
<evidence type="ECO:0000256" key="4">
    <source>
        <dbReference type="ARBA" id="ARBA00022807"/>
    </source>
</evidence>
<dbReference type="GO" id="GO:0006508">
    <property type="term" value="P:proteolysis"/>
    <property type="evidence" value="ECO:0007669"/>
    <property type="project" value="UniProtKB-KW"/>
</dbReference>